<proteinExistence type="predicted"/>
<evidence type="ECO:0000313" key="3">
    <source>
        <dbReference type="Proteomes" id="UP000247454"/>
    </source>
</evidence>
<evidence type="ECO:0000259" key="1">
    <source>
        <dbReference type="Pfam" id="PF13274"/>
    </source>
</evidence>
<name>A0A318TAY3_9HYPH</name>
<dbReference type="Proteomes" id="UP000247454">
    <property type="component" value="Unassembled WGS sequence"/>
</dbReference>
<dbReference type="InterPro" id="IPR025272">
    <property type="entry name" value="SocA_Panacea"/>
</dbReference>
<dbReference type="EMBL" id="QJTF01000009">
    <property type="protein sequence ID" value="PYE88051.1"/>
    <property type="molecule type" value="Genomic_DNA"/>
</dbReference>
<accession>A0A318TAY3</accession>
<comment type="caution">
    <text evidence="2">The sequence shown here is derived from an EMBL/GenBank/DDBJ whole genome shotgun (WGS) entry which is preliminary data.</text>
</comment>
<reference evidence="2 3" key="1">
    <citation type="submission" date="2018-06" db="EMBL/GenBank/DDBJ databases">
        <title>Genomic Encyclopedia of Type Strains, Phase III (KMG-III): the genomes of soil and plant-associated and newly described type strains.</title>
        <authorList>
            <person name="Whitman W."/>
        </authorList>
    </citation>
    <scope>NUCLEOTIDE SEQUENCE [LARGE SCALE GENOMIC DNA]</scope>
    <source>
        <strain evidence="2 3">ORS 1419</strain>
    </source>
</reference>
<protein>
    <submittedName>
        <fullName evidence="2">Putative phage-associated protein</fullName>
    </submittedName>
</protein>
<dbReference type="Pfam" id="PF13274">
    <property type="entry name" value="SocA_Panacea"/>
    <property type="match status" value="1"/>
</dbReference>
<keyword evidence="3" id="KW-1185">Reference proteome</keyword>
<feature type="domain" description="Antitoxin SocA-like Panacea" evidence="1">
    <location>
        <begin position="39"/>
        <end position="147"/>
    </location>
</feature>
<dbReference type="RefSeq" id="WP_181418386.1">
    <property type="nucleotide sequence ID" value="NZ_QJTF01000009.1"/>
</dbReference>
<organism evidence="2 3">
    <name type="scientific">Phyllobacterium leguminum</name>
    <dbReference type="NCBI Taxonomy" id="314237"/>
    <lineage>
        <taxon>Bacteria</taxon>
        <taxon>Pseudomonadati</taxon>
        <taxon>Pseudomonadota</taxon>
        <taxon>Alphaproteobacteria</taxon>
        <taxon>Hyphomicrobiales</taxon>
        <taxon>Phyllobacteriaceae</taxon>
        <taxon>Phyllobacterium</taxon>
    </lineage>
</organism>
<dbReference type="AlphaFoldDB" id="A0A318TAY3"/>
<sequence length="179" mass="19902">MVDIAAEGARTTAAAVANAFLDIQASDNSNFPLIDQMKLQKLVFYAHAWWLAHTGSPLFGDDVEAWPWGPVVGDVYGSFKEFGREPIRGKKARILVKTGDGPFNVRFEIPEPPDNDVLAFLRNVWETHKGMTGIQLSNSTHAPGEPWTIVKENYGSLDAKPRIPNTLIRDVFRNKLRAA</sequence>
<evidence type="ECO:0000313" key="2">
    <source>
        <dbReference type="EMBL" id="PYE88051.1"/>
    </source>
</evidence>
<gene>
    <name evidence="2" type="ORF">C7477_10995</name>
</gene>